<feature type="region of interest" description="Disordered" evidence="4">
    <location>
        <begin position="556"/>
        <end position="600"/>
    </location>
</feature>
<dbReference type="PROSITE" id="PS00211">
    <property type="entry name" value="ABC_TRANSPORTER_1"/>
    <property type="match status" value="2"/>
</dbReference>
<dbReference type="SMART" id="SM00382">
    <property type="entry name" value="AAA"/>
    <property type="match status" value="2"/>
</dbReference>
<reference evidence="6" key="2">
    <citation type="submission" date="2012-10" db="EMBL/GenBank/DDBJ databases">
        <title>Improved high-quality draft of Thermaerobacter subterraneus C21, DSM 13965.</title>
        <authorList>
            <consortium name="DOE Joint Genome Institute"/>
            <person name="Eisen J."/>
            <person name="Huntemann M."/>
            <person name="Wei C.-L."/>
            <person name="Han J."/>
            <person name="Detter J.C."/>
            <person name="Han C."/>
            <person name="Tapia R."/>
            <person name="Chen A."/>
            <person name="Kyrpides N."/>
            <person name="Mavromatis K."/>
            <person name="Markowitz V."/>
            <person name="Szeto E."/>
            <person name="Ivanova N."/>
            <person name="Mikhailova N."/>
            <person name="Ovchinnikova G."/>
            <person name="Pagani I."/>
            <person name="Pati A."/>
            <person name="Goodwin L."/>
            <person name="Nordberg H.P."/>
            <person name="Cantor M.N."/>
            <person name="Hua S.X."/>
            <person name="Woyke T."/>
            <person name="Eisen J."/>
            <person name="Klenk H.-P."/>
        </authorList>
    </citation>
    <scope>NUCLEOTIDE SEQUENCE [LARGE SCALE GENOMIC DNA]</scope>
    <source>
        <strain evidence="6">DSM 13965</strain>
    </source>
</reference>
<evidence type="ECO:0000256" key="3">
    <source>
        <dbReference type="SAM" id="Coils"/>
    </source>
</evidence>
<evidence type="ECO:0000256" key="2">
    <source>
        <dbReference type="ARBA" id="ARBA00022840"/>
    </source>
</evidence>
<keyword evidence="2" id="KW-0067">ATP-binding</keyword>
<dbReference type="Pfam" id="PF00005">
    <property type="entry name" value="ABC_tran"/>
    <property type="match status" value="2"/>
</dbReference>
<evidence type="ECO:0000313" key="6">
    <source>
        <dbReference type="EMBL" id="EKP95821.1"/>
    </source>
</evidence>
<feature type="domain" description="ABC transporter" evidence="5">
    <location>
        <begin position="347"/>
        <end position="560"/>
    </location>
</feature>
<feature type="compositionally biased region" description="Gly residues" evidence="4">
    <location>
        <begin position="584"/>
        <end position="593"/>
    </location>
</feature>
<feature type="compositionally biased region" description="Basic and acidic residues" evidence="4">
    <location>
        <begin position="306"/>
        <end position="319"/>
    </location>
</feature>
<dbReference type="Gene3D" id="1.10.287.380">
    <property type="entry name" value="Valyl-tRNA synthetase, C-terminal domain"/>
    <property type="match status" value="1"/>
</dbReference>
<dbReference type="InterPro" id="IPR051309">
    <property type="entry name" value="ABCF_ATPase"/>
</dbReference>
<dbReference type="InterPro" id="IPR003439">
    <property type="entry name" value="ABC_transporter-like_ATP-bd"/>
</dbReference>
<protein>
    <submittedName>
        <fullName evidence="6">ATPase component of ABC transporters with duplicated ATPase domain</fullName>
    </submittedName>
</protein>
<comment type="caution">
    <text evidence="6">The sequence shown here is derived from an EMBL/GenBank/DDBJ whole genome shotgun (WGS) entry which is preliminary data.</text>
</comment>
<sequence length="695" mass="74989">MAGGWDPGAVLLDVQGVTRSLGGREILRGVDLRVRAGDRLGLVGPNGAGKSTLLRILAGVLEPDGGRVHRAQGLAVGYLPQDPAAIQGGTVLEAVLDGFGELLVLRRQLAELEDRIARTASRPSAAAPGPQGEPLQGLLDRYGRLQERFQQQDGYAMEARARQVLLGLGFHPDEFERPPASLSGGQRVRLGLARVLVARPPLLLLDEPTNHLDVAAAAWLEDHLATYPGAVVLVSHDRGLLARACNRIAELVDGRLGLYDGNYDAYRRERSLRRQQAAAAYRAYQEERRRLEDFVARYRAGNRATQAKDRERKLDRLERQAPPPPPPPPPLPRIRLDAGSPSHEVVFRLEGAGHRYGEGPWLFRDLHAVVRRRQRIGVLGPNGAGKSTLLRLLAGDLEPVSGQVVRGEGVRVGYLDQLLGLTDPRRTVLEEYVAATGMTVAEARHALARFLFRGEAVHQPVGSLSGGERSRLILARLAALRANVLILDEPTNHLDLETREVLEEALARYPGTLVVTSHDRAFLEPLVETIWWVEDGRVEQAPGPLSRWLAARLSQRAEPAGPEAGTTVIQPPPRGPAAGAAGQAHGGAAGGGPSRPAPAANLSRDRLRRLAQQVRSLEEAIAQLEQEQAGLVQKLSDPAFLARGGAAVASAARRAESLAWELEARMAEWESLSRLLEQAAVPGRGSEGGGAAALQ</sequence>
<dbReference type="STRING" id="867903.ThesuDRAFT_01581"/>
<dbReference type="InterPro" id="IPR017871">
    <property type="entry name" value="ABC_transporter-like_CS"/>
</dbReference>
<dbReference type="PANTHER" id="PTHR42855:SF2">
    <property type="entry name" value="DRUG RESISTANCE ABC TRANSPORTER,ATP-BINDING PROTEIN"/>
    <property type="match status" value="1"/>
</dbReference>
<dbReference type="PROSITE" id="PS50893">
    <property type="entry name" value="ABC_TRANSPORTER_2"/>
    <property type="match status" value="2"/>
</dbReference>
<dbReference type="InterPro" id="IPR032781">
    <property type="entry name" value="ABC_tran_Xtn"/>
</dbReference>
<accession>K6QFK8</accession>
<feature type="region of interest" description="Disordered" evidence="4">
    <location>
        <begin position="302"/>
        <end position="335"/>
    </location>
</feature>
<dbReference type="Pfam" id="PF16326">
    <property type="entry name" value="ABC_tran_CTD"/>
    <property type="match status" value="1"/>
</dbReference>
<evidence type="ECO:0000313" key="7">
    <source>
        <dbReference type="Proteomes" id="UP000005710"/>
    </source>
</evidence>
<dbReference type="SUPFAM" id="SSF52540">
    <property type="entry name" value="P-loop containing nucleoside triphosphate hydrolases"/>
    <property type="match status" value="2"/>
</dbReference>
<gene>
    <name evidence="6" type="ORF">ThesuDRAFT_01581</name>
</gene>
<evidence type="ECO:0000256" key="4">
    <source>
        <dbReference type="SAM" id="MobiDB-lite"/>
    </source>
</evidence>
<keyword evidence="1" id="KW-0547">Nucleotide-binding</keyword>
<dbReference type="InterPro" id="IPR032524">
    <property type="entry name" value="ABC_tran_C"/>
</dbReference>
<dbReference type="GO" id="GO:0003677">
    <property type="term" value="F:DNA binding"/>
    <property type="evidence" value="ECO:0007669"/>
    <property type="project" value="InterPro"/>
</dbReference>
<proteinExistence type="predicted"/>
<dbReference type="Proteomes" id="UP000005710">
    <property type="component" value="Unassembled WGS sequence"/>
</dbReference>
<feature type="domain" description="ABC transporter" evidence="5">
    <location>
        <begin position="12"/>
        <end position="278"/>
    </location>
</feature>
<dbReference type="InterPro" id="IPR003593">
    <property type="entry name" value="AAA+_ATPase"/>
</dbReference>
<dbReference type="InterPro" id="IPR027417">
    <property type="entry name" value="P-loop_NTPase"/>
</dbReference>
<dbReference type="GO" id="GO:0016887">
    <property type="term" value="F:ATP hydrolysis activity"/>
    <property type="evidence" value="ECO:0007669"/>
    <property type="project" value="InterPro"/>
</dbReference>
<dbReference type="EMBL" id="AENY02000002">
    <property type="protein sequence ID" value="EKP95821.1"/>
    <property type="molecule type" value="Genomic_DNA"/>
</dbReference>
<organism evidence="6 7">
    <name type="scientific">Thermaerobacter subterraneus DSM 13965</name>
    <dbReference type="NCBI Taxonomy" id="867903"/>
    <lineage>
        <taxon>Bacteria</taxon>
        <taxon>Bacillati</taxon>
        <taxon>Bacillota</taxon>
        <taxon>Clostridia</taxon>
        <taxon>Eubacteriales</taxon>
        <taxon>Clostridiales Family XVII. Incertae Sedis</taxon>
        <taxon>Thermaerobacter</taxon>
    </lineage>
</organism>
<evidence type="ECO:0000259" key="5">
    <source>
        <dbReference type="PROSITE" id="PS50893"/>
    </source>
</evidence>
<dbReference type="HOGENOM" id="CLU_000604_36_0_9"/>
<dbReference type="GO" id="GO:0005524">
    <property type="term" value="F:ATP binding"/>
    <property type="evidence" value="ECO:0007669"/>
    <property type="project" value="UniProtKB-KW"/>
</dbReference>
<dbReference type="FunFam" id="3.40.50.300:FF:000011">
    <property type="entry name" value="Putative ABC transporter ATP-binding component"/>
    <property type="match status" value="1"/>
</dbReference>
<dbReference type="Pfam" id="PF12848">
    <property type="entry name" value="ABC_tran_Xtn"/>
    <property type="match status" value="1"/>
</dbReference>
<dbReference type="Gene3D" id="3.40.50.300">
    <property type="entry name" value="P-loop containing nucleotide triphosphate hydrolases"/>
    <property type="match status" value="2"/>
</dbReference>
<reference evidence="6" key="1">
    <citation type="submission" date="2010-10" db="EMBL/GenBank/DDBJ databases">
        <authorList>
            <consortium name="US DOE Joint Genome Institute (JGI-PGF)"/>
            <person name="Lucas S."/>
            <person name="Copeland A."/>
            <person name="Lapidus A."/>
            <person name="Bruce D."/>
            <person name="Goodwin L."/>
            <person name="Pitluck S."/>
            <person name="Kyrpides N."/>
            <person name="Mavromatis K."/>
            <person name="Detter J.C."/>
            <person name="Han C."/>
            <person name="Land M."/>
            <person name="Hauser L."/>
            <person name="Markowitz V."/>
            <person name="Cheng J.-F."/>
            <person name="Hugenholtz P."/>
            <person name="Woyke T."/>
            <person name="Wu D."/>
            <person name="Pukall R."/>
            <person name="Wahrenburg C."/>
            <person name="Brambilla E."/>
            <person name="Klenk H.-P."/>
            <person name="Eisen J.A."/>
        </authorList>
    </citation>
    <scope>NUCLEOTIDE SEQUENCE [LARGE SCALE GENOMIC DNA]</scope>
    <source>
        <strain evidence="6">DSM 13965</strain>
    </source>
</reference>
<dbReference type="AlphaFoldDB" id="K6QFK8"/>
<dbReference type="CDD" id="cd03221">
    <property type="entry name" value="ABCF_EF-3"/>
    <property type="match status" value="2"/>
</dbReference>
<evidence type="ECO:0000256" key="1">
    <source>
        <dbReference type="ARBA" id="ARBA00022741"/>
    </source>
</evidence>
<dbReference type="RefSeq" id="WP_006903853.1">
    <property type="nucleotide sequence ID" value="NZ_JH976535.1"/>
</dbReference>
<keyword evidence="7" id="KW-1185">Reference proteome</keyword>
<name>K6QFK8_9FIRM</name>
<feature type="compositionally biased region" description="Pro residues" evidence="4">
    <location>
        <begin position="321"/>
        <end position="332"/>
    </location>
</feature>
<dbReference type="InterPro" id="IPR037118">
    <property type="entry name" value="Val-tRNA_synth_C_sf"/>
</dbReference>
<dbReference type="eggNOG" id="COG0488">
    <property type="taxonomic scope" value="Bacteria"/>
</dbReference>
<dbReference type="PANTHER" id="PTHR42855">
    <property type="entry name" value="ABC TRANSPORTER ATP-BINDING SUBUNIT"/>
    <property type="match status" value="1"/>
</dbReference>
<feature type="coiled-coil region" evidence="3">
    <location>
        <begin position="600"/>
        <end position="634"/>
    </location>
</feature>
<keyword evidence="3" id="KW-0175">Coiled coil</keyword>